<accession>A0AAD5S1F0</accession>
<dbReference type="GO" id="GO:0016020">
    <property type="term" value="C:membrane"/>
    <property type="evidence" value="ECO:0007669"/>
    <property type="project" value="UniProtKB-SubCell"/>
</dbReference>
<comment type="caution">
    <text evidence="7">The sequence shown here is derived from an EMBL/GenBank/DDBJ whole genome shotgun (WGS) entry which is preliminary data.</text>
</comment>
<dbReference type="InterPro" id="IPR019325">
    <property type="entry name" value="NEDD4/Bsd2"/>
</dbReference>
<dbReference type="GO" id="GO:0031398">
    <property type="term" value="P:positive regulation of protein ubiquitination"/>
    <property type="evidence" value="ECO:0007669"/>
    <property type="project" value="TreeGrafter"/>
</dbReference>
<feature type="non-terminal residue" evidence="7">
    <location>
        <position position="1"/>
    </location>
</feature>
<evidence type="ECO:0000256" key="4">
    <source>
        <dbReference type="ARBA" id="ARBA00023136"/>
    </source>
</evidence>
<feature type="transmembrane region" description="Helical" evidence="6">
    <location>
        <begin position="225"/>
        <end position="243"/>
    </location>
</feature>
<dbReference type="GO" id="GO:0030001">
    <property type="term" value="P:metal ion transport"/>
    <property type="evidence" value="ECO:0007669"/>
    <property type="project" value="InterPro"/>
</dbReference>
<evidence type="ECO:0000256" key="5">
    <source>
        <dbReference type="SAM" id="MobiDB-lite"/>
    </source>
</evidence>
<keyword evidence="4 6" id="KW-0472">Membrane</keyword>
<dbReference type="EMBL" id="JADGJD010002139">
    <property type="protein sequence ID" value="KAJ3034618.1"/>
    <property type="molecule type" value="Genomic_DNA"/>
</dbReference>
<organism evidence="7 8">
    <name type="scientific">Rhizophlyctis rosea</name>
    <dbReference type="NCBI Taxonomy" id="64517"/>
    <lineage>
        <taxon>Eukaryota</taxon>
        <taxon>Fungi</taxon>
        <taxon>Fungi incertae sedis</taxon>
        <taxon>Chytridiomycota</taxon>
        <taxon>Chytridiomycota incertae sedis</taxon>
        <taxon>Chytridiomycetes</taxon>
        <taxon>Rhizophlyctidales</taxon>
        <taxon>Rhizophlyctidaceae</taxon>
        <taxon>Rhizophlyctis</taxon>
    </lineage>
</organism>
<keyword evidence="3 6" id="KW-1133">Transmembrane helix</keyword>
<feature type="compositionally biased region" description="Polar residues" evidence="5">
    <location>
        <begin position="30"/>
        <end position="43"/>
    </location>
</feature>
<feature type="transmembrane region" description="Helical" evidence="6">
    <location>
        <begin position="143"/>
        <end position="167"/>
    </location>
</feature>
<proteinExistence type="predicted"/>
<dbReference type="PANTHER" id="PTHR13396:SF5">
    <property type="entry name" value="NEDD4 FAMILY INTERACTING PROTEIN"/>
    <property type="match status" value="1"/>
</dbReference>
<dbReference type="GO" id="GO:0005794">
    <property type="term" value="C:Golgi apparatus"/>
    <property type="evidence" value="ECO:0007669"/>
    <property type="project" value="TreeGrafter"/>
</dbReference>
<gene>
    <name evidence="7" type="ORF">HK097_004445</name>
</gene>
<evidence type="ECO:0000256" key="1">
    <source>
        <dbReference type="ARBA" id="ARBA00004141"/>
    </source>
</evidence>
<sequence length="260" mass="28714">MRPYERIPLDDETKSSSQSELLFQARPSLDDNTPLATLPSTNASSSSSSSFTIPAPEYTNETSHRPGPLPFPSGRDGVFANLSAKPDIPTTSSSSSKQFQELEPPSYADIVNEQPPPFMETTVVATVGEDGEVLIEGLPVGNFWAFLANMFISMSFDFIGFLLTMLLSTSHAARCGSRSGLGITLMRYGLYIQSAQYEKDLEDFNSLYDPSNPETPEEIQADNLWISYILMGAGMFMILRANIEFTRIRRMRDIVLIAPA</sequence>
<feature type="compositionally biased region" description="Polar residues" evidence="5">
    <location>
        <begin position="89"/>
        <end position="99"/>
    </location>
</feature>
<evidence type="ECO:0000313" key="7">
    <source>
        <dbReference type="EMBL" id="KAJ3034618.1"/>
    </source>
</evidence>
<evidence type="ECO:0000256" key="2">
    <source>
        <dbReference type="ARBA" id="ARBA00022692"/>
    </source>
</evidence>
<dbReference type="GO" id="GO:0048471">
    <property type="term" value="C:perinuclear region of cytoplasm"/>
    <property type="evidence" value="ECO:0007669"/>
    <property type="project" value="TreeGrafter"/>
</dbReference>
<dbReference type="GO" id="GO:0007034">
    <property type="term" value="P:vacuolar transport"/>
    <property type="evidence" value="ECO:0007669"/>
    <property type="project" value="InterPro"/>
</dbReference>
<dbReference type="CDD" id="cd22212">
    <property type="entry name" value="NDFIP-like"/>
    <property type="match status" value="1"/>
</dbReference>
<comment type="subcellular location">
    <subcellularLocation>
        <location evidence="1">Membrane</location>
        <topology evidence="1">Multi-pass membrane protein</topology>
    </subcellularLocation>
</comment>
<dbReference type="GO" id="GO:0006511">
    <property type="term" value="P:ubiquitin-dependent protein catabolic process"/>
    <property type="evidence" value="ECO:0007669"/>
    <property type="project" value="TreeGrafter"/>
</dbReference>
<dbReference type="AlphaFoldDB" id="A0AAD5S1F0"/>
<dbReference type="PANTHER" id="PTHR13396">
    <property type="entry name" value="NEDD4 FAMILY INTERACTING PROTEIN 1/2"/>
    <property type="match status" value="1"/>
</dbReference>
<dbReference type="GO" id="GO:0005783">
    <property type="term" value="C:endoplasmic reticulum"/>
    <property type="evidence" value="ECO:0007669"/>
    <property type="project" value="TreeGrafter"/>
</dbReference>
<feature type="region of interest" description="Disordered" evidence="5">
    <location>
        <begin position="1"/>
        <end position="102"/>
    </location>
</feature>
<protein>
    <submittedName>
        <fullName evidence="7">Uncharacterized protein</fullName>
    </submittedName>
</protein>
<feature type="compositionally biased region" description="Basic and acidic residues" evidence="5">
    <location>
        <begin position="1"/>
        <end position="14"/>
    </location>
</feature>
<reference evidence="7" key="1">
    <citation type="submission" date="2020-05" db="EMBL/GenBank/DDBJ databases">
        <title>Phylogenomic resolution of chytrid fungi.</title>
        <authorList>
            <person name="Stajich J.E."/>
            <person name="Amses K."/>
            <person name="Simmons R."/>
            <person name="Seto K."/>
            <person name="Myers J."/>
            <person name="Bonds A."/>
            <person name="Quandt C.A."/>
            <person name="Barry K."/>
            <person name="Liu P."/>
            <person name="Grigoriev I."/>
            <person name="Longcore J.E."/>
            <person name="James T.Y."/>
        </authorList>
    </citation>
    <scope>NUCLEOTIDE SEQUENCE</scope>
    <source>
        <strain evidence="7">JEL0318</strain>
    </source>
</reference>
<name>A0AAD5S1F0_9FUNG</name>
<evidence type="ECO:0000256" key="6">
    <source>
        <dbReference type="SAM" id="Phobius"/>
    </source>
</evidence>
<keyword evidence="8" id="KW-1185">Reference proteome</keyword>
<keyword evidence="2 6" id="KW-0812">Transmembrane</keyword>
<dbReference type="Pfam" id="PF10176">
    <property type="entry name" value="NEDD4_Bsd2"/>
    <property type="match status" value="1"/>
</dbReference>
<evidence type="ECO:0000313" key="8">
    <source>
        <dbReference type="Proteomes" id="UP001212841"/>
    </source>
</evidence>
<evidence type="ECO:0000256" key="3">
    <source>
        <dbReference type="ARBA" id="ARBA00022989"/>
    </source>
</evidence>
<dbReference type="Proteomes" id="UP001212841">
    <property type="component" value="Unassembled WGS sequence"/>
</dbReference>